<dbReference type="EC" id="2.7.13.3" evidence="2"/>
<dbReference type="SMART" id="SM00387">
    <property type="entry name" value="HATPase_c"/>
    <property type="match status" value="1"/>
</dbReference>
<dbReference type="AlphaFoldDB" id="A0AA42C9W9"/>
<proteinExistence type="predicted"/>
<keyword evidence="7" id="KW-0547">Nucleotide-binding</keyword>
<dbReference type="InterPro" id="IPR005467">
    <property type="entry name" value="His_kinase_dom"/>
</dbReference>
<dbReference type="PRINTS" id="PR00344">
    <property type="entry name" value="BCTRLSENSOR"/>
</dbReference>
<sequence>MNLIDNAIKYTNQGSVNIGYHVNGTDIHIFVEDTGIGIAPEHQKLVFERYKQPALTRDAHAGFGLGLSISQGLARALNGEILVQSEKGKGSRFTIRLPYCPN</sequence>
<dbReference type="EMBL" id="JAPAAF010000042">
    <property type="protein sequence ID" value="MCW0484591.1"/>
    <property type="molecule type" value="Genomic_DNA"/>
</dbReference>
<keyword evidence="8" id="KW-1185">Reference proteome</keyword>
<accession>A0AA42C9W9</accession>
<keyword evidence="7" id="KW-0067">ATP-binding</keyword>
<evidence type="ECO:0000256" key="4">
    <source>
        <dbReference type="ARBA" id="ARBA00022777"/>
    </source>
</evidence>
<evidence type="ECO:0000259" key="6">
    <source>
        <dbReference type="PROSITE" id="PS50109"/>
    </source>
</evidence>
<organism evidence="7 8">
    <name type="scientific">Gaoshiqia sediminis</name>
    <dbReference type="NCBI Taxonomy" id="2986998"/>
    <lineage>
        <taxon>Bacteria</taxon>
        <taxon>Pseudomonadati</taxon>
        <taxon>Bacteroidota</taxon>
        <taxon>Bacteroidia</taxon>
        <taxon>Marinilabiliales</taxon>
        <taxon>Prolixibacteraceae</taxon>
        <taxon>Gaoshiqia</taxon>
    </lineage>
</organism>
<dbReference type="SUPFAM" id="SSF55874">
    <property type="entry name" value="ATPase domain of HSP90 chaperone/DNA topoisomerase II/histidine kinase"/>
    <property type="match status" value="1"/>
</dbReference>
<evidence type="ECO:0000256" key="1">
    <source>
        <dbReference type="ARBA" id="ARBA00000085"/>
    </source>
</evidence>
<dbReference type="GO" id="GO:0005524">
    <property type="term" value="F:ATP binding"/>
    <property type="evidence" value="ECO:0007669"/>
    <property type="project" value="UniProtKB-KW"/>
</dbReference>
<evidence type="ECO:0000313" key="7">
    <source>
        <dbReference type="EMBL" id="MCW0484591.1"/>
    </source>
</evidence>
<evidence type="ECO:0000256" key="5">
    <source>
        <dbReference type="ARBA" id="ARBA00023012"/>
    </source>
</evidence>
<gene>
    <name evidence="7" type="ORF">N2K84_17765</name>
</gene>
<dbReference type="InterPro" id="IPR003594">
    <property type="entry name" value="HATPase_dom"/>
</dbReference>
<comment type="catalytic activity">
    <reaction evidence="1">
        <text>ATP + protein L-histidine = ADP + protein N-phospho-L-histidine.</text>
        <dbReference type="EC" id="2.7.13.3"/>
    </reaction>
</comment>
<dbReference type="Proteomes" id="UP001163821">
    <property type="component" value="Unassembled WGS sequence"/>
</dbReference>
<dbReference type="PANTHER" id="PTHR43711:SF31">
    <property type="entry name" value="HISTIDINE KINASE"/>
    <property type="match status" value="1"/>
</dbReference>
<evidence type="ECO:0000256" key="2">
    <source>
        <dbReference type="ARBA" id="ARBA00012438"/>
    </source>
</evidence>
<keyword evidence="4" id="KW-0418">Kinase</keyword>
<dbReference type="InterPro" id="IPR050736">
    <property type="entry name" value="Sensor_HK_Regulatory"/>
</dbReference>
<dbReference type="GO" id="GO:0004673">
    <property type="term" value="F:protein histidine kinase activity"/>
    <property type="evidence" value="ECO:0007669"/>
    <property type="project" value="UniProtKB-EC"/>
</dbReference>
<protein>
    <recommendedName>
        <fullName evidence="2">histidine kinase</fullName>
        <ecNumber evidence="2">2.7.13.3</ecNumber>
    </recommendedName>
</protein>
<dbReference type="InterPro" id="IPR036890">
    <property type="entry name" value="HATPase_C_sf"/>
</dbReference>
<dbReference type="GO" id="GO:0000160">
    <property type="term" value="P:phosphorelay signal transduction system"/>
    <property type="evidence" value="ECO:0007669"/>
    <property type="project" value="UniProtKB-KW"/>
</dbReference>
<feature type="domain" description="Histidine kinase" evidence="6">
    <location>
        <begin position="1"/>
        <end position="101"/>
    </location>
</feature>
<comment type="caution">
    <text evidence="7">The sequence shown here is derived from an EMBL/GenBank/DDBJ whole genome shotgun (WGS) entry which is preliminary data.</text>
</comment>
<name>A0AA42C9W9_9BACT</name>
<dbReference type="PROSITE" id="PS50109">
    <property type="entry name" value="HIS_KIN"/>
    <property type="match status" value="1"/>
</dbReference>
<reference evidence="7" key="1">
    <citation type="submission" date="2022-10" db="EMBL/GenBank/DDBJ databases">
        <title>Gaoshiqiia sediminis gen. nov., sp. nov., isolated from coastal sediment.</title>
        <authorList>
            <person name="Yu W.X."/>
            <person name="Mu D.S."/>
            <person name="Du J.Z."/>
            <person name="Liang Y.Q."/>
        </authorList>
    </citation>
    <scope>NUCLEOTIDE SEQUENCE</scope>
    <source>
        <strain evidence="7">A06</strain>
    </source>
</reference>
<keyword evidence="3" id="KW-0808">Transferase</keyword>
<dbReference type="PANTHER" id="PTHR43711">
    <property type="entry name" value="TWO-COMPONENT HISTIDINE KINASE"/>
    <property type="match status" value="1"/>
</dbReference>
<dbReference type="InterPro" id="IPR004358">
    <property type="entry name" value="Sig_transdc_His_kin-like_C"/>
</dbReference>
<evidence type="ECO:0000256" key="3">
    <source>
        <dbReference type="ARBA" id="ARBA00022679"/>
    </source>
</evidence>
<keyword evidence="5" id="KW-0902">Two-component regulatory system</keyword>
<evidence type="ECO:0000313" key="8">
    <source>
        <dbReference type="Proteomes" id="UP001163821"/>
    </source>
</evidence>
<dbReference type="Pfam" id="PF02518">
    <property type="entry name" value="HATPase_c"/>
    <property type="match status" value="1"/>
</dbReference>
<dbReference type="Gene3D" id="3.30.565.10">
    <property type="entry name" value="Histidine kinase-like ATPase, C-terminal domain"/>
    <property type="match status" value="1"/>
</dbReference>